<comment type="catalytic activity">
    <reaction evidence="9">
        <text>S-methyl-5'-thioadenosine + phosphate = 5-(methylsulfanyl)-alpha-D-ribose 1-phosphate + adenine</text>
        <dbReference type="Rhea" id="RHEA:11852"/>
        <dbReference type="ChEBI" id="CHEBI:16708"/>
        <dbReference type="ChEBI" id="CHEBI:17509"/>
        <dbReference type="ChEBI" id="CHEBI:43474"/>
        <dbReference type="ChEBI" id="CHEBI:58533"/>
        <dbReference type="EC" id="2.4.2.28"/>
    </reaction>
    <physiologicalReaction direction="left-to-right" evidence="9">
        <dbReference type="Rhea" id="RHEA:11853"/>
    </physiologicalReaction>
</comment>
<evidence type="ECO:0000256" key="7">
    <source>
        <dbReference type="ARBA" id="ARBA00047989"/>
    </source>
</evidence>
<dbReference type="PANTHER" id="PTHR30616">
    <property type="entry name" value="UNCHARACTERIZED PROTEIN YFIH"/>
    <property type="match status" value="1"/>
</dbReference>
<evidence type="ECO:0000256" key="4">
    <source>
        <dbReference type="ARBA" id="ARBA00022723"/>
    </source>
</evidence>
<comment type="catalytic activity">
    <reaction evidence="1">
        <text>inosine + phosphate = alpha-D-ribose 1-phosphate + hypoxanthine</text>
        <dbReference type="Rhea" id="RHEA:27646"/>
        <dbReference type="ChEBI" id="CHEBI:17368"/>
        <dbReference type="ChEBI" id="CHEBI:17596"/>
        <dbReference type="ChEBI" id="CHEBI:43474"/>
        <dbReference type="ChEBI" id="CHEBI:57720"/>
        <dbReference type="EC" id="2.4.2.1"/>
    </reaction>
    <physiologicalReaction direction="left-to-right" evidence="1">
        <dbReference type="Rhea" id="RHEA:27647"/>
    </physiologicalReaction>
</comment>
<evidence type="ECO:0000256" key="5">
    <source>
        <dbReference type="ARBA" id="ARBA00022801"/>
    </source>
</evidence>
<comment type="caution">
    <text evidence="11">The sequence shown here is derived from an EMBL/GenBank/DDBJ whole genome shotgun (WGS) entry which is preliminary data.</text>
</comment>
<evidence type="ECO:0000256" key="2">
    <source>
        <dbReference type="ARBA" id="ARBA00007353"/>
    </source>
</evidence>
<keyword evidence="3" id="KW-0808">Transferase</keyword>
<comment type="similarity">
    <text evidence="2 10">Belongs to the purine nucleoside phosphorylase YfiH/LACC1 family.</text>
</comment>
<dbReference type="Gene3D" id="3.60.140.10">
    <property type="entry name" value="CNF1/YfiH-like putative cysteine hydrolases"/>
    <property type="match status" value="1"/>
</dbReference>
<evidence type="ECO:0000313" key="12">
    <source>
        <dbReference type="Proteomes" id="UP001236507"/>
    </source>
</evidence>
<evidence type="ECO:0000256" key="10">
    <source>
        <dbReference type="RuleBase" id="RU361274"/>
    </source>
</evidence>
<dbReference type="RefSeq" id="WP_283343867.1">
    <property type="nucleotide sequence ID" value="NZ_JASHIF010000004.1"/>
</dbReference>
<dbReference type="CDD" id="cd16833">
    <property type="entry name" value="YfiH"/>
    <property type="match status" value="1"/>
</dbReference>
<dbReference type="InterPro" id="IPR038371">
    <property type="entry name" value="Cu_polyphenol_OxRdtase_sf"/>
</dbReference>
<accession>A0ABT6Y594</accession>
<dbReference type="SUPFAM" id="SSF64438">
    <property type="entry name" value="CNF1/YfiH-like putative cysteine hydrolases"/>
    <property type="match status" value="1"/>
</dbReference>
<dbReference type="Pfam" id="PF02578">
    <property type="entry name" value="Cu-oxidase_4"/>
    <property type="match status" value="1"/>
</dbReference>
<organism evidence="11 12">
    <name type="scientific">Flectobacillus roseus</name>
    <dbReference type="NCBI Taxonomy" id="502259"/>
    <lineage>
        <taxon>Bacteria</taxon>
        <taxon>Pseudomonadati</taxon>
        <taxon>Bacteroidota</taxon>
        <taxon>Cytophagia</taxon>
        <taxon>Cytophagales</taxon>
        <taxon>Flectobacillaceae</taxon>
        <taxon>Flectobacillus</taxon>
    </lineage>
</organism>
<gene>
    <name evidence="11" type="primary">pgeF</name>
    <name evidence="11" type="ORF">QM524_05890</name>
</gene>
<evidence type="ECO:0000313" key="11">
    <source>
        <dbReference type="EMBL" id="MDI9858730.1"/>
    </source>
</evidence>
<evidence type="ECO:0000256" key="9">
    <source>
        <dbReference type="ARBA" id="ARBA00049893"/>
    </source>
</evidence>
<sequence length="247" mass="27971">MFRRPEIFEQFTNLVAAETTRHGGISEKPYTSLNLGLYSGDKKETIIQNRRILYDALGIGERRVAHSRQTHSDEVVVATRGKTFQGYDALVSNRKGVFLSVTVADCTPILIYDPVKQAVGAVHAGWRGTVRQITAKALQKMQEEFGTRPENCFAYVGTCIDEKNFEVGIEVADEFKPDFKRFDDERQKYLIDLKKANLAQLLDCGVPIENIQVSQYSTILNNDDYYSFRKEKGNTGRFTTIIGIQPE</sequence>
<comment type="catalytic activity">
    <reaction evidence="7">
        <text>adenosine + H2O + H(+) = inosine + NH4(+)</text>
        <dbReference type="Rhea" id="RHEA:24408"/>
        <dbReference type="ChEBI" id="CHEBI:15377"/>
        <dbReference type="ChEBI" id="CHEBI:15378"/>
        <dbReference type="ChEBI" id="CHEBI:16335"/>
        <dbReference type="ChEBI" id="CHEBI:17596"/>
        <dbReference type="ChEBI" id="CHEBI:28938"/>
        <dbReference type="EC" id="3.5.4.4"/>
    </reaction>
    <physiologicalReaction direction="left-to-right" evidence="7">
        <dbReference type="Rhea" id="RHEA:24409"/>
    </physiologicalReaction>
</comment>
<keyword evidence="5" id="KW-0378">Hydrolase</keyword>
<reference evidence="11 12" key="1">
    <citation type="submission" date="2023-05" db="EMBL/GenBank/DDBJ databases">
        <title>Novel species of genus Flectobacillus isolated from stream in China.</title>
        <authorList>
            <person name="Lu H."/>
        </authorList>
    </citation>
    <scope>NUCLEOTIDE SEQUENCE [LARGE SCALE GENOMIC DNA]</scope>
    <source>
        <strain evidence="11 12">KCTC 42575</strain>
    </source>
</reference>
<evidence type="ECO:0000256" key="6">
    <source>
        <dbReference type="ARBA" id="ARBA00022833"/>
    </source>
</evidence>
<protein>
    <recommendedName>
        <fullName evidence="10">Purine nucleoside phosphorylase</fullName>
    </recommendedName>
</protein>
<comment type="catalytic activity">
    <reaction evidence="8">
        <text>adenosine + phosphate = alpha-D-ribose 1-phosphate + adenine</text>
        <dbReference type="Rhea" id="RHEA:27642"/>
        <dbReference type="ChEBI" id="CHEBI:16335"/>
        <dbReference type="ChEBI" id="CHEBI:16708"/>
        <dbReference type="ChEBI" id="CHEBI:43474"/>
        <dbReference type="ChEBI" id="CHEBI:57720"/>
        <dbReference type="EC" id="2.4.2.1"/>
    </reaction>
    <physiologicalReaction direction="left-to-right" evidence="8">
        <dbReference type="Rhea" id="RHEA:27643"/>
    </physiologicalReaction>
</comment>
<evidence type="ECO:0000256" key="8">
    <source>
        <dbReference type="ARBA" id="ARBA00048968"/>
    </source>
</evidence>
<dbReference type="InterPro" id="IPR011324">
    <property type="entry name" value="Cytotoxic_necrot_fac-like_cat"/>
</dbReference>
<evidence type="ECO:0000256" key="3">
    <source>
        <dbReference type="ARBA" id="ARBA00022679"/>
    </source>
</evidence>
<evidence type="ECO:0000256" key="1">
    <source>
        <dbReference type="ARBA" id="ARBA00000553"/>
    </source>
</evidence>
<dbReference type="Proteomes" id="UP001236507">
    <property type="component" value="Unassembled WGS sequence"/>
</dbReference>
<keyword evidence="12" id="KW-1185">Reference proteome</keyword>
<dbReference type="PANTHER" id="PTHR30616:SF2">
    <property type="entry name" value="PURINE NUCLEOSIDE PHOSPHORYLASE LACC1"/>
    <property type="match status" value="1"/>
</dbReference>
<name>A0ABT6Y594_9BACT</name>
<dbReference type="InterPro" id="IPR003730">
    <property type="entry name" value="Cu_polyphenol_OxRdtase"/>
</dbReference>
<dbReference type="EMBL" id="JASHIF010000004">
    <property type="protein sequence ID" value="MDI9858730.1"/>
    <property type="molecule type" value="Genomic_DNA"/>
</dbReference>
<dbReference type="NCBIfam" id="TIGR00726">
    <property type="entry name" value="peptidoglycan editing factor PgeF"/>
    <property type="match status" value="1"/>
</dbReference>
<keyword evidence="6" id="KW-0862">Zinc</keyword>
<proteinExistence type="inferred from homology"/>
<keyword evidence="4" id="KW-0479">Metal-binding</keyword>